<reference evidence="2 3" key="1">
    <citation type="journal article" date="2021" name="Sci. Rep.">
        <title>The genome of the diatom Chaetoceros tenuissimus carries an ancient integrated fragment of an extant virus.</title>
        <authorList>
            <person name="Hongo Y."/>
            <person name="Kimura K."/>
            <person name="Takaki Y."/>
            <person name="Yoshida Y."/>
            <person name="Baba S."/>
            <person name="Kobayashi G."/>
            <person name="Nagasaki K."/>
            <person name="Hano T."/>
            <person name="Tomaru Y."/>
        </authorList>
    </citation>
    <scope>NUCLEOTIDE SEQUENCE [LARGE SCALE GENOMIC DNA]</scope>
    <source>
        <strain evidence="2 3">NIES-3715</strain>
    </source>
</reference>
<evidence type="ECO:0000256" key="1">
    <source>
        <dbReference type="SAM" id="Phobius"/>
    </source>
</evidence>
<keyword evidence="3" id="KW-1185">Reference proteome</keyword>
<organism evidence="2 3">
    <name type="scientific">Chaetoceros tenuissimus</name>
    <dbReference type="NCBI Taxonomy" id="426638"/>
    <lineage>
        <taxon>Eukaryota</taxon>
        <taxon>Sar</taxon>
        <taxon>Stramenopiles</taxon>
        <taxon>Ochrophyta</taxon>
        <taxon>Bacillariophyta</taxon>
        <taxon>Coscinodiscophyceae</taxon>
        <taxon>Chaetocerotophycidae</taxon>
        <taxon>Chaetocerotales</taxon>
        <taxon>Chaetocerotaceae</taxon>
        <taxon>Chaetoceros</taxon>
    </lineage>
</organism>
<keyword evidence="1" id="KW-0812">Transmembrane</keyword>
<keyword evidence="1" id="KW-1133">Transmembrane helix</keyword>
<evidence type="ECO:0000313" key="3">
    <source>
        <dbReference type="Proteomes" id="UP001054902"/>
    </source>
</evidence>
<evidence type="ECO:0000313" key="2">
    <source>
        <dbReference type="EMBL" id="GFH50801.1"/>
    </source>
</evidence>
<dbReference type="Proteomes" id="UP001054902">
    <property type="component" value="Unassembled WGS sequence"/>
</dbReference>
<dbReference type="EMBL" id="BLLK01000040">
    <property type="protein sequence ID" value="GFH50801.1"/>
    <property type="molecule type" value="Genomic_DNA"/>
</dbReference>
<sequence>MAPSMLEKIANPEYYKGQVAGFKTSASNYYKPLFRAGSVKPLWHLMAFTSVVMYTTNYICLKGSKVQHARQEQKTALEEYYKNHGITPHH</sequence>
<keyword evidence="1" id="KW-0472">Membrane</keyword>
<comment type="caution">
    <text evidence="2">The sequence shown here is derived from an EMBL/GenBank/DDBJ whole genome shotgun (WGS) entry which is preliminary data.</text>
</comment>
<name>A0AAD3CRE4_9STRA</name>
<gene>
    <name evidence="2" type="ORF">CTEN210_07277</name>
</gene>
<proteinExistence type="predicted"/>
<dbReference type="AlphaFoldDB" id="A0AAD3CRE4"/>
<protein>
    <submittedName>
        <fullName evidence="2">Uncharacterized protein</fullName>
    </submittedName>
</protein>
<feature type="transmembrane region" description="Helical" evidence="1">
    <location>
        <begin position="42"/>
        <end position="61"/>
    </location>
</feature>
<accession>A0AAD3CRE4</accession>